<evidence type="ECO:0000313" key="2">
    <source>
        <dbReference type="EMBL" id="WCL53683.1"/>
    </source>
</evidence>
<dbReference type="RefSeq" id="WP_289503209.1">
    <property type="nucleotide sequence ID" value="NZ_CP116805.1"/>
</dbReference>
<dbReference type="Proteomes" id="UP001217500">
    <property type="component" value="Chromosome"/>
</dbReference>
<keyword evidence="3" id="KW-1185">Reference proteome</keyword>
<dbReference type="InterPro" id="IPR037523">
    <property type="entry name" value="VOC_core"/>
</dbReference>
<protein>
    <recommendedName>
        <fullName evidence="1">VOC domain-containing protein</fullName>
    </recommendedName>
</protein>
<dbReference type="Pfam" id="PF00903">
    <property type="entry name" value="Glyoxalase"/>
    <property type="match status" value="1"/>
</dbReference>
<gene>
    <name evidence="2" type="ORF">PH603_14175</name>
</gene>
<sequence>MKPAPKDWPRLSSSIFYEDAPIMIDWLMKAFDFKLKIRVEGETPGVIMHAELTYGEAIIMVGSHSKLVGERFGTSYLSPREAGGCTQSLMLYVPDIEAHHATAKAAGANILAEPAISDYGPEYWSDKAYGVLDPEGHLWWFAERLRNPPGI</sequence>
<dbReference type="PROSITE" id="PS51819">
    <property type="entry name" value="VOC"/>
    <property type="match status" value="1"/>
</dbReference>
<dbReference type="EMBL" id="CP116805">
    <property type="protein sequence ID" value="WCL53683.1"/>
    <property type="molecule type" value="Genomic_DNA"/>
</dbReference>
<dbReference type="InterPro" id="IPR004360">
    <property type="entry name" value="Glyas_Fos-R_dOase_dom"/>
</dbReference>
<dbReference type="Gene3D" id="3.30.720.110">
    <property type="match status" value="1"/>
</dbReference>
<name>A0AAF0BGN2_9PROT</name>
<dbReference type="PANTHER" id="PTHR34109">
    <property type="entry name" value="BNAUNNG04460D PROTEIN-RELATED"/>
    <property type="match status" value="1"/>
</dbReference>
<dbReference type="SUPFAM" id="SSF54593">
    <property type="entry name" value="Glyoxalase/Bleomycin resistance protein/Dihydroxybiphenyl dioxygenase"/>
    <property type="match status" value="1"/>
</dbReference>
<dbReference type="Gene3D" id="3.30.720.120">
    <property type="match status" value="1"/>
</dbReference>
<evidence type="ECO:0000313" key="3">
    <source>
        <dbReference type="Proteomes" id="UP001217500"/>
    </source>
</evidence>
<accession>A0AAF0BGN2</accession>
<evidence type="ECO:0000259" key="1">
    <source>
        <dbReference type="PROSITE" id="PS51819"/>
    </source>
</evidence>
<feature type="domain" description="VOC" evidence="1">
    <location>
        <begin position="9"/>
        <end position="144"/>
    </location>
</feature>
<dbReference type="PANTHER" id="PTHR34109:SF1">
    <property type="entry name" value="VOC DOMAIN-CONTAINING PROTEIN"/>
    <property type="match status" value="1"/>
</dbReference>
<dbReference type="KEGG" id="gso:PH603_14175"/>
<dbReference type="AlphaFoldDB" id="A0AAF0BGN2"/>
<organism evidence="2 3">
    <name type="scientific">Gimibacter soli</name>
    <dbReference type="NCBI Taxonomy" id="3024400"/>
    <lineage>
        <taxon>Bacteria</taxon>
        <taxon>Pseudomonadati</taxon>
        <taxon>Pseudomonadota</taxon>
        <taxon>Alphaproteobacteria</taxon>
        <taxon>Kordiimonadales</taxon>
        <taxon>Temperatibacteraceae</taxon>
        <taxon>Gimibacter</taxon>
    </lineage>
</organism>
<reference evidence="2" key="1">
    <citation type="submission" date="2023-01" db="EMBL/GenBank/DDBJ databases">
        <title>The genome sequence of Kordiimonadaceae bacterium 6D33.</title>
        <authorList>
            <person name="Liu Y."/>
        </authorList>
    </citation>
    <scope>NUCLEOTIDE SEQUENCE</scope>
    <source>
        <strain evidence="2">6D33</strain>
    </source>
</reference>
<proteinExistence type="predicted"/>
<dbReference type="InterPro" id="IPR029068">
    <property type="entry name" value="Glyas_Bleomycin-R_OHBP_Dase"/>
</dbReference>